<keyword evidence="3" id="KW-0328">Glycosyltransferase</keyword>
<sequence>MTRALRPSSSSAKKPALVHLFCAAAIFSLLVFAIQSSLFAGTKKLDTNREEVRILSDFQSSVQQCVANRGLGLTAHVIDHCKLILKFPEGTNSTWYNAQFKIYEPLEYNYDICEAILLWEQYRNMTTVLTREYLDARPDGWLDYAAKRIAQLIVYFLVAGNHFVLSHGRRGAEKCYNRSLCEEHLNLILPAKPPFHPRQFKTCAVVGNSGDLLKTEFGEEIDGHDAVIRDNEAPVNEKYAKYVGVKRHFRLVVRGAARNMVTILNGSGKFIHMRSDEVLVIKSVTHRDFNTMIKSIPNPVYLFQGIVLRRGAKGTGMKSIELALSMCDIVDIYGFTVDPGYTEWTRYFSTPRKGHNPLQGRAYYQLLECLGVIRIHSPMRATRKQDWSDVPSRDMISRAHAAALRLKRGQAGQDGEELGQFGSCKVWGNAGPDGSSPISGSPDMSTVRKYSNYSKWEVMPFESLRKEAKDHYMQMQGVSLYKMDGNKLDDLAALCFAPNLIHFTPSKNFPKPGMSALPKLTASPSSRVSLIKATAANEPSVVDYSSAFSVFPAEACETIGGEACAAEMYPEAEFKPEARSNIAKSASESIEREYLEYTSPKTVLPGEACDVLGGEFCERPYQKGVY</sequence>
<keyword evidence="9" id="KW-0472">Membrane</keyword>
<comment type="subcellular location">
    <subcellularLocation>
        <location evidence="1">Golgi apparatus membrane</location>
        <topology evidence="1">Single-pass type II membrane protein</topology>
    </subcellularLocation>
</comment>
<dbReference type="Pfam" id="PF07207">
    <property type="entry name" value="Lir1"/>
    <property type="match status" value="1"/>
</dbReference>
<keyword evidence="8" id="KW-0333">Golgi apparatus</keyword>
<organism evidence="11 12">
    <name type="scientific">Rhododendron griersonianum</name>
    <dbReference type="NCBI Taxonomy" id="479676"/>
    <lineage>
        <taxon>Eukaryota</taxon>
        <taxon>Viridiplantae</taxon>
        <taxon>Streptophyta</taxon>
        <taxon>Embryophyta</taxon>
        <taxon>Tracheophyta</taxon>
        <taxon>Spermatophyta</taxon>
        <taxon>Magnoliopsida</taxon>
        <taxon>eudicotyledons</taxon>
        <taxon>Gunneridae</taxon>
        <taxon>Pentapetalae</taxon>
        <taxon>asterids</taxon>
        <taxon>Ericales</taxon>
        <taxon>Ericaceae</taxon>
        <taxon>Ericoideae</taxon>
        <taxon>Rhodoreae</taxon>
        <taxon>Rhododendron</taxon>
    </lineage>
</organism>
<evidence type="ECO:0000256" key="5">
    <source>
        <dbReference type="ARBA" id="ARBA00022692"/>
    </source>
</evidence>
<dbReference type="InterPro" id="IPR009856">
    <property type="entry name" value="Lir1"/>
</dbReference>
<evidence type="ECO:0000256" key="4">
    <source>
        <dbReference type="ARBA" id="ARBA00022679"/>
    </source>
</evidence>
<dbReference type="InterPro" id="IPR001675">
    <property type="entry name" value="Glyco_trans_29"/>
</dbReference>
<dbReference type="Gene3D" id="3.90.1480.20">
    <property type="entry name" value="Glycosyl transferase family 29"/>
    <property type="match status" value="1"/>
</dbReference>
<evidence type="ECO:0008006" key="13">
    <source>
        <dbReference type="Google" id="ProtNLM"/>
    </source>
</evidence>
<comment type="similarity">
    <text evidence="2">Belongs to the glycosyltransferase 29 family.</text>
</comment>
<comment type="caution">
    <text evidence="11">The sequence shown here is derived from an EMBL/GenBank/DDBJ whole genome shotgun (WGS) entry which is preliminary data.</text>
</comment>
<dbReference type="GO" id="GO:0009507">
    <property type="term" value="C:chloroplast"/>
    <property type="evidence" value="ECO:0007669"/>
    <property type="project" value="InterPro"/>
</dbReference>
<dbReference type="InterPro" id="IPR038578">
    <property type="entry name" value="GT29-like_sf"/>
</dbReference>
<evidence type="ECO:0000256" key="3">
    <source>
        <dbReference type="ARBA" id="ARBA00022676"/>
    </source>
</evidence>
<evidence type="ECO:0000256" key="8">
    <source>
        <dbReference type="ARBA" id="ARBA00023034"/>
    </source>
</evidence>
<dbReference type="AlphaFoldDB" id="A0AAV6J1V2"/>
<keyword evidence="10" id="KW-0325">Glycoprotein</keyword>
<dbReference type="PANTHER" id="PTHR47486">
    <property type="entry name" value="SIALYLTRANSFERASE-LIKE PROTEIN 1"/>
    <property type="match status" value="1"/>
</dbReference>
<evidence type="ECO:0000256" key="9">
    <source>
        <dbReference type="ARBA" id="ARBA00023136"/>
    </source>
</evidence>
<evidence type="ECO:0000256" key="10">
    <source>
        <dbReference type="ARBA" id="ARBA00023180"/>
    </source>
</evidence>
<dbReference type="PANTHER" id="PTHR47486:SF1">
    <property type="entry name" value="SIALYLTRANSFERASE-LIKE PROTEIN 1"/>
    <property type="match status" value="1"/>
</dbReference>
<dbReference type="InterPro" id="IPR044782">
    <property type="entry name" value="SIA1/STLP5"/>
</dbReference>
<protein>
    <recommendedName>
        <fullName evidence="13">Sialyltransferase-like protein</fullName>
    </recommendedName>
</protein>
<keyword evidence="6" id="KW-0735">Signal-anchor</keyword>
<evidence type="ECO:0000256" key="2">
    <source>
        <dbReference type="ARBA" id="ARBA00006003"/>
    </source>
</evidence>
<dbReference type="CDD" id="cd19952">
    <property type="entry name" value="GT29"/>
    <property type="match status" value="1"/>
</dbReference>
<dbReference type="Proteomes" id="UP000823749">
    <property type="component" value="Chromosome 8"/>
</dbReference>
<dbReference type="GO" id="GO:0009860">
    <property type="term" value="P:pollen tube growth"/>
    <property type="evidence" value="ECO:0007669"/>
    <property type="project" value="InterPro"/>
</dbReference>
<keyword evidence="7" id="KW-1133">Transmembrane helix</keyword>
<evidence type="ECO:0000256" key="7">
    <source>
        <dbReference type="ARBA" id="ARBA00022989"/>
    </source>
</evidence>
<keyword evidence="5" id="KW-0812">Transmembrane</keyword>
<keyword evidence="12" id="KW-1185">Reference proteome</keyword>
<evidence type="ECO:0000256" key="6">
    <source>
        <dbReference type="ARBA" id="ARBA00022968"/>
    </source>
</evidence>
<dbReference type="GO" id="GO:0000139">
    <property type="term" value="C:Golgi membrane"/>
    <property type="evidence" value="ECO:0007669"/>
    <property type="project" value="UniProtKB-SubCell"/>
</dbReference>
<gene>
    <name evidence="11" type="ORF">RHGRI_022692</name>
</gene>
<keyword evidence="4" id="KW-0808">Transferase</keyword>
<proteinExistence type="inferred from homology"/>
<dbReference type="Pfam" id="PF00777">
    <property type="entry name" value="Glyco_transf_29"/>
    <property type="match status" value="1"/>
</dbReference>
<evidence type="ECO:0000313" key="11">
    <source>
        <dbReference type="EMBL" id="KAG5534653.1"/>
    </source>
</evidence>
<evidence type="ECO:0000256" key="1">
    <source>
        <dbReference type="ARBA" id="ARBA00004323"/>
    </source>
</evidence>
<dbReference type="GO" id="GO:0009846">
    <property type="term" value="P:pollen germination"/>
    <property type="evidence" value="ECO:0007669"/>
    <property type="project" value="InterPro"/>
</dbReference>
<name>A0AAV6J1V2_9ERIC</name>
<accession>A0AAV6J1V2</accession>
<dbReference type="EMBL" id="JACTNZ010000008">
    <property type="protein sequence ID" value="KAG5534653.1"/>
    <property type="molecule type" value="Genomic_DNA"/>
</dbReference>
<evidence type="ECO:0000313" key="12">
    <source>
        <dbReference type="Proteomes" id="UP000823749"/>
    </source>
</evidence>
<reference evidence="11" key="1">
    <citation type="submission" date="2020-08" db="EMBL/GenBank/DDBJ databases">
        <title>Plant Genome Project.</title>
        <authorList>
            <person name="Zhang R.-G."/>
        </authorList>
    </citation>
    <scope>NUCLEOTIDE SEQUENCE</scope>
    <source>
        <strain evidence="11">WSP0</strain>
        <tissue evidence="11">Leaf</tissue>
    </source>
</reference>
<dbReference type="GO" id="GO:0008373">
    <property type="term" value="F:sialyltransferase activity"/>
    <property type="evidence" value="ECO:0007669"/>
    <property type="project" value="InterPro"/>
</dbReference>